<dbReference type="EMBL" id="CACRZD030000002">
    <property type="protein sequence ID" value="CAA6656495.1"/>
    <property type="molecule type" value="Genomic_DNA"/>
</dbReference>
<gene>
    <name evidence="5" type="ORF">SI7747_02003035</name>
</gene>
<dbReference type="PANTHER" id="PTHR22597:SF0">
    <property type="entry name" value="POLYCOMB PROTEIN SUZ12"/>
    <property type="match status" value="1"/>
</dbReference>
<dbReference type="Pfam" id="PF24663">
    <property type="entry name" value="DUF7651"/>
    <property type="match status" value="1"/>
</dbReference>
<dbReference type="GO" id="GO:0005634">
    <property type="term" value="C:nucleus"/>
    <property type="evidence" value="ECO:0007669"/>
    <property type="project" value="TreeGrafter"/>
</dbReference>
<dbReference type="PANTHER" id="PTHR22597">
    <property type="entry name" value="POLYCOMB GROUP PROTEIN"/>
    <property type="match status" value="1"/>
</dbReference>
<sequence>MPGLPLVARETTCSRSRTADQMCRQNFRNNLSPEEALAAEESLSVYCKPVELYNILLRRALYNPLFLQRCLRYRIQARHKHRIRITASVSANMSDELHSHNLSPLYILLARPVTETSQAEHTAVYHLCRVCKLHVFNELGRSNQVEANFVVPEVRKLFADMRSRNLTIILVSHGEDPSERPTTRDGNDVATFAKFLLSSPEMHANLNLGQRVEVLSAVDMYSCTLEPTFLDVNNYIRFQMAPNSGTEGMVKQVKLNISAQEVGSRERSPYDSYSYDDVPAHIIRLRAGNVIFNYRYYNNTLQKTEVTEDFSCPFCLVRCGSYKGLRYHLTSCHDLFNFEFWVTEEYQAVNVTVKTDIWRSEIVADGVDPRLQTFYYWSRLNRRRRPKAPGPNVKHVHPHTLSLLKIKKSH</sequence>
<dbReference type="Proteomes" id="UP001189122">
    <property type="component" value="Unassembled WGS sequence"/>
</dbReference>
<reference evidence="5 6" key="1">
    <citation type="submission" date="2019-12" db="EMBL/GenBank/DDBJ databases">
        <authorList>
            <person name="Scholz U."/>
            <person name="Mascher M."/>
            <person name="Fiebig A."/>
        </authorList>
    </citation>
    <scope>NUCLEOTIDE SEQUENCE</scope>
</reference>
<evidence type="ECO:0000259" key="4">
    <source>
        <dbReference type="Pfam" id="PF24663"/>
    </source>
</evidence>
<dbReference type="AlphaFoldDB" id="A0A7I8IGG8"/>
<proteinExistence type="predicted"/>
<keyword evidence="6" id="KW-1185">Reference proteome</keyword>
<dbReference type="GO" id="GO:0031490">
    <property type="term" value="F:chromatin DNA binding"/>
    <property type="evidence" value="ECO:0007669"/>
    <property type="project" value="TreeGrafter"/>
</dbReference>
<keyword evidence="1" id="KW-0805">Transcription regulation</keyword>
<feature type="domain" description="DUF7651" evidence="4">
    <location>
        <begin position="72"/>
        <end position="265"/>
    </location>
</feature>
<evidence type="ECO:0000259" key="3">
    <source>
        <dbReference type="Pfam" id="PF23320"/>
    </source>
</evidence>
<dbReference type="Pfam" id="PF23320">
    <property type="entry name" value="Zn_SUZ12"/>
    <property type="match status" value="1"/>
</dbReference>
<evidence type="ECO:0000313" key="6">
    <source>
        <dbReference type="Proteomes" id="UP001189122"/>
    </source>
</evidence>
<dbReference type="CDD" id="cd21749">
    <property type="entry name" value="ZnB-Zn_EMF2-like"/>
    <property type="match status" value="1"/>
</dbReference>
<evidence type="ECO:0000313" key="5">
    <source>
        <dbReference type="EMBL" id="CAA2616821.1"/>
    </source>
</evidence>
<dbReference type="InterPro" id="IPR056068">
    <property type="entry name" value="EMF2-like_DUF7651"/>
</dbReference>
<keyword evidence="2" id="KW-0804">Transcription</keyword>
<protein>
    <submittedName>
        <fullName evidence="5">Uncharacterized protein</fullName>
    </submittedName>
</protein>
<evidence type="ECO:0000256" key="2">
    <source>
        <dbReference type="ARBA" id="ARBA00023163"/>
    </source>
</evidence>
<dbReference type="EMBL" id="LR743589">
    <property type="protein sequence ID" value="CAA2616821.1"/>
    <property type="molecule type" value="Genomic_DNA"/>
</dbReference>
<dbReference type="InterPro" id="IPR057540">
    <property type="entry name" value="Znf_SUZ12"/>
</dbReference>
<name>A0A7I8IGG8_SPIIN</name>
<organism evidence="5">
    <name type="scientific">Spirodela intermedia</name>
    <name type="common">Intermediate duckweed</name>
    <dbReference type="NCBI Taxonomy" id="51605"/>
    <lineage>
        <taxon>Eukaryota</taxon>
        <taxon>Viridiplantae</taxon>
        <taxon>Streptophyta</taxon>
        <taxon>Embryophyta</taxon>
        <taxon>Tracheophyta</taxon>
        <taxon>Spermatophyta</taxon>
        <taxon>Magnoliopsida</taxon>
        <taxon>Liliopsida</taxon>
        <taxon>Araceae</taxon>
        <taxon>Lemnoideae</taxon>
        <taxon>Spirodela</taxon>
    </lineage>
</organism>
<accession>A0A7I8IGG8</accession>
<feature type="domain" description="Polycomb protein SUZ12-like zinc finger" evidence="3">
    <location>
        <begin position="288"/>
        <end position="356"/>
    </location>
</feature>
<evidence type="ECO:0000256" key="1">
    <source>
        <dbReference type="ARBA" id="ARBA00023015"/>
    </source>
</evidence>